<sequence length="318" mass="34401">MPETTRGAAPERVAPVTLGTSILGGIGHTPLLRIRLFEREYPGVTVYGKAEFLNTGGSVKDRAALRMIRDGEASGALTRDRIILDSTSGNTGIAYAMVGAALGYRVRLVMPHNVSDERKTMIAAYGAETVFSDSQEGSDGAIVLAQRMLKQDPDLYFMPDQYNNPSNWKAHYDGTGAEIWEQTAGTVTHFVAALGTSGTFVGVSRRLRDERPEMVCVSVQPEDPWHGLEGMKHMPTAIVPAIYDPTIADENLWAPTEVSYDLARELARREGIMVGHSSGAALWGVREVAGQIERGVIVTVLCDGGSRYLSSGLYGGRL</sequence>
<comment type="similarity">
    <text evidence="2">Belongs to the cysteine synthase/cystathionine beta-synthase family.</text>
</comment>
<dbReference type="Gene3D" id="3.40.50.1100">
    <property type="match status" value="2"/>
</dbReference>
<dbReference type="Proteomes" id="UP000248724">
    <property type="component" value="Unassembled WGS sequence"/>
</dbReference>
<dbReference type="GO" id="GO:0009069">
    <property type="term" value="P:serine family amino acid metabolic process"/>
    <property type="evidence" value="ECO:0007669"/>
    <property type="project" value="UniProtKB-ARBA"/>
</dbReference>
<evidence type="ECO:0000256" key="1">
    <source>
        <dbReference type="ARBA" id="ARBA00001933"/>
    </source>
</evidence>
<dbReference type="GO" id="GO:0044272">
    <property type="term" value="P:sulfur compound biosynthetic process"/>
    <property type="evidence" value="ECO:0007669"/>
    <property type="project" value="UniProtKB-ARBA"/>
</dbReference>
<keyword evidence="3" id="KW-0663">Pyridoxal phosphate</keyword>
<evidence type="ECO:0000259" key="4">
    <source>
        <dbReference type="Pfam" id="PF00291"/>
    </source>
</evidence>
<evidence type="ECO:0000313" key="6">
    <source>
        <dbReference type="Proteomes" id="UP000248724"/>
    </source>
</evidence>
<comment type="cofactor">
    <cofactor evidence="1">
        <name>pyridoxal 5'-phosphate</name>
        <dbReference type="ChEBI" id="CHEBI:597326"/>
    </cofactor>
</comment>
<dbReference type="EMBL" id="QHBU01000008">
    <property type="protein sequence ID" value="PZR84231.1"/>
    <property type="molecule type" value="Genomic_DNA"/>
</dbReference>
<dbReference type="InterPro" id="IPR001926">
    <property type="entry name" value="TrpB-like_PALP"/>
</dbReference>
<dbReference type="AlphaFoldDB" id="A0A2W6B1D3"/>
<protein>
    <submittedName>
        <fullName evidence="5">Cysteine synthase</fullName>
    </submittedName>
</protein>
<dbReference type="Pfam" id="PF00291">
    <property type="entry name" value="PALP"/>
    <property type="match status" value="1"/>
</dbReference>
<feature type="domain" description="Tryptophan synthase beta chain-like PALP" evidence="4">
    <location>
        <begin position="23"/>
        <end position="303"/>
    </location>
</feature>
<dbReference type="InterPro" id="IPR050214">
    <property type="entry name" value="Cys_Synth/Cystath_Beta-Synth"/>
</dbReference>
<name>A0A2W6B1D3_9BACT</name>
<evidence type="ECO:0000313" key="5">
    <source>
        <dbReference type="EMBL" id="PZR84231.1"/>
    </source>
</evidence>
<reference evidence="5 6" key="1">
    <citation type="journal article" date="2017" name="Nature">
        <title>Atmospheric trace gases support primary production in Antarctic desert surface soil.</title>
        <authorList>
            <person name="Ji M."/>
            <person name="Greening C."/>
            <person name="Vanwonterghem I."/>
            <person name="Carere C.R."/>
            <person name="Bay S.K."/>
            <person name="Steen J.A."/>
            <person name="Montgomery K."/>
            <person name="Lines T."/>
            <person name="Beardall J."/>
            <person name="van Dorst J."/>
            <person name="Snape I."/>
            <person name="Stott M.B."/>
            <person name="Hugenholtz P."/>
            <person name="Ferrari B.C."/>
        </authorList>
    </citation>
    <scope>NUCLEOTIDE SEQUENCE [LARGE SCALE GENOMIC DNA]</scope>
    <source>
        <strain evidence="5">RRmetagenome_bin12</strain>
    </source>
</reference>
<evidence type="ECO:0000256" key="3">
    <source>
        <dbReference type="ARBA" id="ARBA00022898"/>
    </source>
</evidence>
<evidence type="ECO:0000256" key="2">
    <source>
        <dbReference type="ARBA" id="ARBA00007103"/>
    </source>
</evidence>
<proteinExistence type="inferred from homology"/>
<organism evidence="5 6">
    <name type="scientific">Candidatus Aeolococcus gillhamiae</name>
    <dbReference type="NCBI Taxonomy" id="3127015"/>
    <lineage>
        <taxon>Bacteria</taxon>
        <taxon>Bacillati</taxon>
        <taxon>Candidatus Dormiibacterota</taxon>
        <taxon>Candidatus Dormibacteria</taxon>
        <taxon>Candidatus Aeolococcales</taxon>
        <taxon>Candidatus Aeolococcaceae</taxon>
        <taxon>Candidatus Aeolococcus</taxon>
    </lineage>
</organism>
<gene>
    <name evidence="5" type="ORF">DLM65_00450</name>
</gene>
<dbReference type="PANTHER" id="PTHR10314">
    <property type="entry name" value="CYSTATHIONINE BETA-SYNTHASE"/>
    <property type="match status" value="1"/>
</dbReference>
<accession>A0A2W6B1D3</accession>
<dbReference type="FunFam" id="3.40.50.1100:FF:000003">
    <property type="entry name" value="Cystathionine beta-synthase"/>
    <property type="match status" value="1"/>
</dbReference>
<dbReference type="GO" id="GO:0006534">
    <property type="term" value="P:cysteine metabolic process"/>
    <property type="evidence" value="ECO:0007669"/>
    <property type="project" value="UniProtKB-ARBA"/>
</dbReference>
<dbReference type="CDD" id="cd01561">
    <property type="entry name" value="CBS_like"/>
    <property type="match status" value="1"/>
</dbReference>
<comment type="caution">
    <text evidence="5">The sequence shown here is derived from an EMBL/GenBank/DDBJ whole genome shotgun (WGS) entry which is preliminary data.</text>
</comment>
<dbReference type="SUPFAM" id="SSF53686">
    <property type="entry name" value="Tryptophan synthase beta subunit-like PLP-dependent enzymes"/>
    <property type="match status" value="1"/>
</dbReference>
<dbReference type="InterPro" id="IPR036052">
    <property type="entry name" value="TrpB-like_PALP_sf"/>
</dbReference>